<organism evidence="3 4">
    <name type="scientific">Paramecium tetraurelia</name>
    <dbReference type="NCBI Taxonomy" id="5888"/>
    <lineage>
        <taxon>Eukaryota</taxon>
        <taxon>Sar</taxon>
        <taxon>Alveolata</taxon>
        <taxon>Ciliophora</taxon>
        <taxon>Intramacronucleata</taxon>
        <taxon>Oligohymenophorea</taxon>
        <taxon>Peniculida</taxon>
        <taxon>Parameciidae</taxon>
        <taxon>Paramecium</taxon>
    </lineage>
</organism>
<dbReference type="AlphaFoldDB" id="A0BZQ1"/>
<proteinExistence type="predicted"/>
<dbReference type="OrthoDB" id="299221at2759"/>
<keyword evidence="4" id="KW-1185">Reference proteome</keyword>
<dbReference type="EMBL" id="CT868030">
    <property type="protein sequence ID" value="CAK64018.1"/>
    <property type="molecule type" value="Genomic_DNA"/>
</dbReference>
<dbReference type="GeneID" id="5017200"/>
<name>A0BZQ1_PARTE</name>
<sequence>MNDERIQFLEWKNEKAILQQKIQIQEMYIQEAKEREENLRKMNEIFINTLNSQQNENVVQKFQKSYDQNEIEKQQDIINAQQIEIKLLETKLAEKENQIKLIQKSNEKEIEKLQKRIVELEYLSCNKENINYQNIIEYQVNQQQDIDKSLQHQKRNQSPSHPTTRIRVNQQSQQISNNKFDESTCTNQDQNDIASFLNKINPNLQRQMKDIQSKLYNTKKKLTTTTEQESSFIRQSIQKIKNVNNAIYVQRSRNHSISINENTYCEQRSTWDDQVEYRTNQTNQTNQSLICNGFRFS</sequence>
<dbReference type="Proteomes" id="UP000000600">
    <property type="component" value="Unassembled WGS sequence"/>
</dbReference>
<dbReference type="OMA" id="NTYCEQR"/>
<evidence type="ECO:0000256" key="2">
    <source>
        <dbReference type="SAM" id="MobiDB-lite"/>
    </source>
</evidence>
<feature type="region of interest" description="Disordered" evidence="2">
    <location>
        <begin position="146"/>
        <end position="172"/>
    </location>
</feature>
<reference evidence="3 4" key="1">
    <citation type="journal article" date="2006" name="Nature">
        <title>Global trends of whole-genome duplications revealed by the ciliate Paramecium tetraurelia.</title>
        <authorList>
            <consortium name="Genoscope"/>
            <person name="Aury J.-M."/>
            <person name="Jaillon O."/>
            <person name="Duret L."/>
            <person name="Noel B."/>
            <person name="Jubin C."/>
            <person name="Porcel B.M."/>
            <person name="Segurens B."/>
            <person name="Daubin V."/>
            <person name="Anthouard V."/>
            <person name="Aiach N."/>
            <person name="Arnaiz O."/>
            <person name="Billaut A."/>
            <person name="Beisson J."/>
            <person name="Blanc I."/>
            <person name="Bouhouche K."/>
            <person name="Camara F."/>
            <person name="Duharcourt S."/>
            <person name="Guigo R."/>
            <person name="Gogendeau D."/>
            <person name="Katinka M."/>
            <person name="Keller A.-M."/>
            <person name="Kissmehl R."/>
            <person name="Klotz C."/>
            <person name="Koll F."/>
            <person name="Le Moue A."/>
            <person name="Lepere C."/>
            <person name="Malinsky S."/>
            <person name="Nowacki M."/>
            <person name="Nowak J.K."/>
            <person name="Plattner H."/>
            <person name="Poulain J."/>
            <person name="Ruiz F."/>
            <person name="Serrano V."/>
            <person name="Zagulski M."/>
            <person name="Dessen P."/>
            <person name="Betermier M."/>
            <person name="Weissenbach J."/>
            <person name="Scarpelli C."/>
            <person name="Schachter V."/>
            <person name="Sperling L."/>
            <person name="Meyer E."/>
            <person name="Cohen J."/>
            <person name="Wincker P."/>
        </authorList>
    </citation>
    <scope>NUCLEOTIDE SEQUENCE [LARGE SCALE GENOMIC DNA]</scope>
    <source>
        <strain evidence="3 4">Stock d4-2</strain>
    </source>
</reference>
<evidence type="ECO:0000313" key="4">
    <source>
        <dbReference type="Proteomes" id="UP000000600"/>
    </source>
</evidence>
<dbReference type="HOGENOM" id="CLU_974727_0_0_1"/>
<dbReference type="KEGG" id="ptm:GSPATT00005870001"/>
<evidence type="ECO:0000256" key="1">
    <source>
        <dbReference type="SAM" id="Coils"/>
    </source>
</evidence>
<keyword evidence="1" id="KW-0175">Coiled coil</keyword>
<feature type="coiled-coil region" evidence="1">
    <location>
        <begin position="15"/>
        <end position="123"/>
    </location>
</feature>
<protein>
    <submittedName>
        <fullName evidence="3">Uncharacterized protein</fullName>
    </submittedName>
</protein>
<evidence type="ECO:0000313" key="3">
    <source>
        <dbReference type="EMBL" id="CAK64018.1"/>
    </source>
</evidence>
<dbReference type="InParanoid" id="A0BZQ1"/>
<dbReference type="RefSeq" id="XP_001431416.1">
    <property type="nucleotide sequence ID" value="XM_001431379.1"/>
</dbReference>
<accession>A0BZQ1</accession>
<gene>
    <name evidence="3" type="ORF">GSPATT00005870001</name>
</gene>
<feature type="compositionally biased region" description="Polar residues" evidence="2">
    <location>
        <begin position="156"/>
        <end position="172"/>
    </location>
</feature>